<organism evidence="1 2">
    <name type="scientific">Actinotalea soli</name>
    <dbReference type="NCBI Taxonomy" id="2819234"/>
    <lineage>
        <taxon>Bacteria</taxon>
        <taxon>Bacillati</taxon>
        <taxon>Actinomycetota</taxon>
        <taxon>Actinomycetes</taxon>
        <taxon>Micrococcales</taxon>
        <taxon>Cellulomonadaceae</taxon>
        <taxon>Actinotalea</taxon>
    </lineage>
</organism>
<proteinExistence type="predicted"/>
<evidence type="ECO:0000313" key="1">
    <source>
        <dbReference type="EMBL" id="MBO1751351.1"/>
    </source>
</evidence>
<dbReference type="AlphaFoldDB" id="A0A939LNT8"/>
<keyword evidence="2" id="KW-1185">Reference proteome</keyword>
<sequence length="75" mass="7633">MSAGDISLVAGTAGAEVVAVAYRSTTHGEVHATVNGGHFALWFPGDELRDGATEGVQLEATFRDGSTATAVLTLT</sequence>
<comment type="caution">
    <text evidence="1">The sequence shown here is derived from an EMBL/GenBank/DDBJ whole genome shotgun (WGS) entry which is preliminary data.</text>
</comment>
<reference evidence="1" key="1">
    <citation type="submission" date="2021-03" db="EMBL/GenBank/DDBJ databases">
        <title>Actinotalea soli sp. nov., isolated from soil.</title>
        <authorList>
            <person name="Ping W."/>
            <person name="Zhang J."/>
        </authorList>
    </citation>
    <scope>NUCLEOTIDE SEQUENCE</scope>
    <source>
        <strain evidence="1">BY-33</strain>
    </source>
</reference>
<dbReference type="Proteomes" id="UP000664209">
    <property type="component" value="Unassembled WGS sequence"/>
</dbReference>
<evidence type="ECO:0000313" key="2">
    <source>
        <dbReference type="Proteomes" id="UP000664209"/>
    </source>
</evidence>
<accession>A0A939LNT8</accession>
<dbReference type="EMBL" id="JAGEMK010000002">
    <property type="protein sequence ID" value="MBO1751351.1"/>
    <property type="molecule type" value="Genomic_DNA"/>
</dbReference>
<protein>
    <submittedName>
        <fullName evidence="1">Uncharacterized protein</fullName>
    </submittedName>
</protein>
<name>A0A939LNT8_9CELL</name>
<gene>
    <name evidence="1" type="ORF">J4G33_06000</name>
</gene>